<sequence>MLAAAESGARRRALRSRRRPPCPTPDGGAGERGSGGTGLGERPQQPFCSLGVQSFPRQLWRGGPRPARVPGPRSWCRAAPRVS</sequence>
<gene>
    <name evidence="2" type="ORF">MRATA1EN1_LOCUS28794</name>
</gene>
<evidence type="ECO:0000313" key="3">
    <source>
        <dbReference type="Proteomes" id="UP001176941"/>
    </source>
</evidence>
<evidence type="ECO:0000313" key="2">
    <source>
        <dbReference type="EMBL" id="CAI9179832.1"/>
    </source>
</evidence>
<reference evidence="2" key="1">
    <citation type="submission" date="2023-04" db="EMBL/GenBank/DDBJ databases">
        <authorList>
            <consortium name="ELIXIR-Norway"/>
        </authorList>
    </citation>
    <scope>NUCLEOTIDE SEQUENCE [LARGE SCALE GENOMIC DNA]</scope>
</reference>
<protein>
    <submittedName>
        <fullName evidence="2">Uncharacterized protein</fullName>
    </submittedName>
</protein>
<accession>A0ABN9A4H1</accession>
<proteinExistence type="predicted"/>
<name>A0ABN9A4H1_RANTA</name>
<dbReference type="Proteomes" id="UP001176941">
    <property type="component" value="Chromosome 9"/>
</dbReference>
<feature type="compositionally biased region" description="Gly residues" evidence="1">
    <location>
        <begin position="27"/>
        <end position="39"/>
    </location>
</feature>
<feature type="region of interest" description="Disordered" evidence="1">
    <location>
        <begin position="1"/>
        <end position="83"/>
    </location>
</feature>
<evidence type="ECO:0000256" key="1">
    <source>
        <dbReference type="SAM" id="MobiDB-lite"/>
    </source>
</evidence>
<dbReference type="EMBL" id="OX459945">
    <property type="protein sequence ID" value="CAI9179832.1"/>
    <property type="molecule type" value="Genomic_DNA"/>
</dbReference>
<feature type="compositionally biased region" description="Basic residues" evidence="1">
    <location>
        <begin position="10"/>
        <end position="20"/>
    </location>
</feature>
<organism evidence="2 3">
    <name type="scientific">Rangifer tarandus platyrhynchus</name>
    <name type="common">Svalbard reindeer</name>
    <dbReference type="NCBI Taxonomy" id="3082113"/>
    <lineage>
        <taxon>Eukaryota</taxon>
        <taxon>Metazoa</taxon>
        <taxon>Chordata</taxon>
        <taxon>Craniata</taxon>
        <taxon>Vertebrata</taxon>
        <taxon>Euteleostomi</taxon>
        <taxon>Mammalia</taxon>
        <taxon>Eutheria</taxon>
        <taxon>Laurasiatheria</taxon>
        <taxon>Artiodactyla</taxon>
        <taxon>Ruminantia</taxon>
        <taxon>Pecora</taxon>
        <taxon>Cervidae</taxon>
        <taxon>Odocoileinae</taxon>
        <taxon>Rangifer</taxon>
    </lineage>
</organism>
<keyword evidence="3" id="KW-1185">Reference proteome</keyword>
<feature type="compositionally biased region" description="Low complexity" evidence="1">
    <location>
        <begin position="61"/>
        <end position="73"/>
    </location>
</feature>